<accession>A0A398BFX6</accession>
<protein>
    <submittedName>
        <fullName evidence="2">PEP-utilizing protein</fullName>
    </submittedName>
</protein>
<dbReference type="GO" id="GO:0016772">
    <property type="term" value="F:transferase activity, transferring phosphorus-containing groups"/>
    <property type="evidence" value="ECO:0007669"/>
    <property type="project" value="InterPro"/>
</dbReference>
<reference evidence="2 3" key="1">
    <citation type="submission" date="2018-08" db="EMBL/GenBank/DDBJ databases">
        <title>Bacillus jemisoniae sp. nov., Bacillus chryseoplanitiae sp. nov., Bacillus resnikiae sp. nov., and Bacillus frankliniae sp. nov., isolated from Viking spacecraft and associated surfaces.</title>
        <authorList>
            <person name="Seuylemezian A."/>
            <person name="Vaishampayan P."/>
        </authorList>
    </citation>
    <scope>NUCLEOTIDE SEQUENCE [LARGE SCALE GENOMIC DNA]</scope>
    <source>
        <strain evidence="2 3">MA001</strain>
    </source>
</reference>
<dbReference type="InterPro" id="IPR051549">
    <property type="entry name" value="PEP_Utilizing_Enz"/>
</dbReference>
<dbReference type="EMBL" id="QWVS01000003">
    <property type="protein sequence ID" value="RID88677.1"/>
    <property type="molecule type" value="Genomic_DNA"/>
</dbReference>
<dbReference type="Pfam" id="PF00391">
    <property type="entry name" value="PEP-utilizers"/>
    <property type="match status" value="1"/>
</dbReference>
<name>A0A398BFX6_9BACI</name>
<dbReference type="InterPro" id="IPR008279">
    <property type="entry name" value="PEP-util_enz_mobile_dom"/>
</dbReference>
<evidence type="ECO:0000313" key="2">
    <source>
        <dbReference type="EMBL" id="RID88677.1"/>
    </source>
</evidence>
<dbReference type="Gene3D" id="3.50.30.10">
    <property type="entry name" value="Phosphohistidine domain"/>
    <property type="match status" value="1"/>
</dbReference>
<dbReference type="PANTHER" id="PTHR43615">
    <property type="entry name" value="PHOSPHOENOLPYRUVATE SYNTHASE-RELATED"/>
    <property type="match status" value="1"/>
</dbReference>
<sequence length="543" mass="61717">MFNTQTFRNELLLSEEDKQNGFWFLDELHLPGTLTPLFASYMAPAVTEGTKKAYETLKLPIHQFHIKISDSHYYQNTVPYKGDIEKRIEENAATERARFSTLSERFWKYMNEELQPQFMKMDNYRANGFTLAQAGEILVELFTFYKRAWEIHFEVVMPRGSLGLALEDAYKNLTGDVNTTYVYDLVEGVMNKSLETDRAIWKLAKSVKDSAVLLQVFNEAANEELVTMLQASPEGQEFLLQLQEVLNIYGWRIANSHEFSDETWVENPVYILEVISEYLKKDYDFDEEFARVVAEREQKVAELLEKYPESEAKAAFKQIHEWALAYWGVDEDHHFYIDAMLPAKSRMLLLEVGTLLVEAKVIEVKEDIFFLYLDELVDVVNNPIDITAKIIERKAEHIANSKKEVPSTYGVPPQEEVAPVIERIFGTKAAEVSEEERSFKGYAASKGIHKGTVKVVRDQNDFSKVHKGDVLVCKTTLPPWTVLFSIAGAVITDAGGILSHAGTVAREYKLPAVLGTKLATQMLKDGDIVTVDGTNGVVYIGNN</sequence>
<dbReference type="AlphaFoldDB" id="A0A398BFX6"/>
<gene>
    <name evidence="2" type="ORF">D1953_02885</name>
</gene>
<dbReference type="Proteomes" id="UP000266016">
    <property type="component" value="Unassembled WGS sequence"/>
</dbReference>
<dbReference type="RefSeq" id="WP_119115665.1">
    <property type="nucleotide sequence ID" value="NZ_QWVS01000003.1"/>
</dbReference>
<keyword evidence="3" id="KW-1185">Reference proteome</keyword>
<dbReference type="PANTHER" id="PTHR43615:SF1">
    <property type="entry name" value="PPDK_N DOMAIN-CONTAINING PROTEIN"/>
    <property type="match status" value="1"/>
</dbReference>
<comment type="caution">
    <text evidence="2">The sequence shown here is derived from an EMBL/GenBank/DDBJ whole genome shotgun (WGS) entry which is preliminary data.</text>
</comment>
<feature type="domain" description="PEP-utilising enzyme mobile" evidence="1">
    <location>
        <begin position="466"/>
        <end position="536"/>
    </location>
</feature>
<dbReference type="InterPro" id="IPR036637">
    <property type="entry name" value="Phosphohistidine_dom_sf"/>
</dbReference>
<evidence type="ECO:0000259" key="1">
    <source>
        <dbReference type="Pfam" id="PF00391"/>
    </source>
</evidence>
<evidence type="ECO:0000313" key="3">
    <source>
        <dbReference type="Proteomes" id="UP000266016"/>
    </source>
</evidence>
<dbReference type="SUPFAM" id="SSF52009">
    <property type="entry name" value="Phosphohistidine domain"/>
    <property type="match status" value="1"/>
</dbReference>
<organism evidence="2 3">
    <name type="scientific">Peribacillus asahii</name>
    <dbReference type="NCBI Taxonomy" id="228899"/>
    <lineage>
        <taxon>Bacteria</taxon>
        <taxon>Bacillati</taxon>
        <taxon>Bacillota</taxon>
        <taxon>Bacilli</taxon>
        <taxon>Bacillales</taxon>
        <taxon>Bacillaceae</taxon>
        <taxon>Peribacillus</taxon>
    </lineage>
</organism>
<proteinExistence type="predicted"/>